<evidence type="ECO:0000313" key="2">
    <source>
        <dbReference type="EMBL" id="MCS5736996.1"/>
    </source>
</evidence>
<dbReference type="RefSeq" id="WP_259543269.1">
    <property type="nucleotide sequence ID" value="NZ_JANLCJ010000331.1"/>
</dbReference>
<gene>
    <name evidence="2" type="ORF">N1032_25040</name>
</gene>
<organism evidence="2 3">
    <name type="scientific">Herbiconiux daphne</name>
    <dbReference type="NCBI Taxonomy" id="2970914"/>
    <lineage>
        <taxon>Bacteria</taxon>
        <taxon>Bacillati</taxon>
        <taxon>Actinomycetota</taxon>
        <taxon>Actinomycetes</taxon>
        <taxon>Micrococcales</taxon>
        <taxon>Microbacteriaceae</taxon>
        <taxon>Herbiconiux</taxon>
    </lineage>
</organism>
<reference evidence="2" key="1">
    <citation type="submission" date="2022-08" db="EMBL/GenBank/DDBJ databases">
        <authorList>
            <person name="Deng Y."/>
            <person name="Han X.-F."/>
            <person name="Zhang Y.-Q."/>
        </authorList>
    </citation>
    <scope>NUCLEOTIDE SEQUENCE</scope>
    <source>
        <strain evidence="2">CPCC 203386</strain>
    </source>
</reference>
<dbReference type="InterPro" id="IPR007791">
    <property type="entry name" value="DjlA_N"/>
</dbReference>
<comment type="caution">
    <text evidence="2">The sequence shown here is derived from an EMBL/GenBank/DDBJ whole genome shotgun (WGS) entry which is preliminary data.</text>
</comment>
<feature type="domain" description="Co-chaperone DjlA N-terminal" evidence="1">
    <location>
        <begin position="25"/>
        <end position="141"/>
    </location>
</feature>
<accession>A0ABT2HAK8</accession>
<dbReference type="EMBL" id="JANLCJ010000331">
    <property type="protein sequence ID" value="MCS5736996.1"/>
    <property type="molecule type" value="Genomic_DNA"/>
</dbReference>
<dbReference type="CDD" id="cd07176">
    <property type="entry name" value="terB"/>
    <property type="match status" value="1"/>
</dbReference>
<dbReference type="InterPro" id="IPR029024">
    <property type="entry name" value="TerB-like"/>
</dbReference>
<name>A0ABT2HAK8_9MICO</name>
<evidence type="ECO:0000259" key="1">
    <source>
        <dbReference type="Pfam" id="PF05099"/>
    </source>
</evidence>
<dbReference type="Proteomes" id="UP001165586">
    <property type="component" value="Unassembled WGS sequence"/>
</dbReference>
<dbReference type="SUPFAM" id="SSF158682">
    <property type="entry name" value="TerB-like"/>
    <property type="match status" value="1"/>
</dbReference>
<protein>
    <submittedName>
        <fullName evidence="2">TerB family tellurite resistance protein</fullName>
    </submittedName>
</protein>
<sequence>MFGWGKKAKNVVIELNKAEHRPIARAIVAAGVYIAAADGNIEDSEVNTLRSVIANNKTLAPFVPEANDWTNEFTSLIQSSPRTARLEILRVVEAVRNDRDGAQNVLVAALDIADANGGIGDDERSALTKVAEALGLNLKDYE</sequence>
<keyword evidence="3" id="KW-1185">Reference proteome</keyword>
<evidence type="ECO:0000313" key="3">
    <source>
        <dbReference type="Proteomes" id="UP001165586"/>
    </source>
</evidence>
<dbReference type="Pfam" id="PF05099">
    <property type="entry name" value="TerB"/>
    <property type="match status" value="1"/>
</dbReference>
<proteinExistence type="predicted"/>
<dbReference type="Gene3D" id="1.10.3680.10">
    <property type="entry name" value="TerB-like"/>
    <property type="match status" value="1"/>
</dbReference>